<keyword evidence="3" id="KW-0238">DNA-binding</keyword>
<evidence type="ECO:0000256" key="2">
    <source>
        <dbReference type="ARBA" id="ARBA00023015"/>
    </source>
</evidence>
<accession>A0A7D7PKG1</accession>
<feature type="compositionally biased region" description="Low complexity" evidence="6">
    <location>
        <begin position="347"/>
        <end position="361"/>
    </location>
</feature>
<dbReference type="FunFam" id="1.10.10.60:FF:000002">
    <property type="entry name" value="Myb family transcription factor"/>
    <property type="match status" value="1"/>
</dbReference>
<dbReference type="InterPro" id="IPR044787">
    <property type="entry name" value="HHO5-like"/>
</dbReference>
<dbReference type="PANTHER" id="PTHR31003:SF16">
    <property type="entry name" value="TRANSCRIPTION FACTOR HHO2"/>
    <property type="match status" value="1"/>
</dbReference>
<dbReference type="InterPro" id="IPR017930">
    <property type="entry name" value="Myb_dom"/>
</dbReference>
<evidence type="ECO:0000256" key="4">
    <source>
        <dbReference type="ARBA" id="ARBA00023163"/>
    </source>
</evidence>
<feature type="region of interest" description="Disordered" evidence="6">
    <location>
        <begin position="58"/>
        <end position="83"/>
    </location>
</feature>
<feature type="domain" description="HTH myb-type" evidence="7">
    <location>
        <begin position="225"/>
        <end position="285"/>
    </location>
</feature>
<dbReference type="GO" id="GO:0003700">
    <property type="term" value="F:DNA-binding transcription factor activity"/>
    <property type="evidence" value="ECO:0007669"/>
    <property type="project" value="InterPro"/>
</dbReference>
<dbReference type="InterPro" id="IPR006447">
    <property type="entry name" value="Myb_dom_plants"/>
</dbReference>
<dbReference type="Pfam" id="PF26575">
    <property type="entry name" value="HHO5_N"/>
    <property type="match status" value="1"/>
</dbReference>
<keyword evidence="4" id="KW-0804">Transcription</keyword>
<dbReference type="PANTHER" id="PTHR31003">
    <property type="entry name" value="MYB FAMILY TRANSCRIPTION FACTOR"/>
    <property type="match status" value="1"/>
</dbReference>
<dbReference type="InterPro" id="IPR058673">
    <property type="entry name" value="HHO5-like_N"/>
</dbReference>
<evidence type="ECO:0000256" key="3">
    <source>
        <dbReference type="ARBA" id="ARBA00023125"/>
    </source>
</evidence>
<evidence type="ECO:0000256" key="1">
    <source>
        <dbReference type="ARBA" id="ARBA00004123"/>
    </source>
</evidence>
<dbReference type="EMBL" id="MT590739">
    <property type="protein sequence ID" value="QMS43718.1"/>
    <property type="molecule type" value="mRNA"/>
</dbReference>
<keyword evidence="2" id="KW-0805">Transcription regulation</keyword>
<dbReference type="NCBIfam" id="TIGR01557">
    <property type="entry name" value="myb_SHAQKYF"/>
    <property type="match status" value="1"/>
</dbReference>
<feature type="region of interest" description="Disordered" evidence="6">
    <location>
        <begin position="343"/>
        <end position="389"/>
    </location>
</feature>
<reference evidence="8" key="1">
    <citation type="journal article" date="2020" name="J. Integr. Plant">
        <title>Betula platyphylla BpHOX2 transcription factor binds to different cis-acting elements and confers osmotic tolerance.</title>
        <authorList>
            <person name="Tan Z."/>
            <person name="Wen X."/>
            <person name="Wang Y."/>
        </authorList>
    </citation>
    <scope>NUCLEOTIDE SEQUENCE</scope>
    <source>
        <strain evidence="8">BPChr09G29769</strain>
    </source>
</reference>
<dbReference type="SMR" id="A0A7D7PKG1"/>
<dbReference type="GO" id="GO:0003677">
    <property type="term" value="F:DNA binding"/>
    <property type="evidence" value="ECO:0007669"/>
    <property type="project" value="UniProtKB-KW"/>
</dbReference>
<feature type="compositionally biased region" description="Low complexity" evidence="6">
    <location>
        <begin position="67"/>
        <end position="78"/>
    </location>
</feature>
<protein>
    <submittedName>
        <fullName evidence="8">Myb</fullName>
    </submittedName>
</protein>
<evidence type="ECO:0000313" key="8">
    <source>
        <dbReference type="EMBL" id="QMS43718.1"/>
    </source>
</evidence>
<feature type="compositionally biased region" description="Basic and acidic residues" evidence="6">
    <location>
        <begin position="362"/>
        <end position="372"/>
    </location>
</feature>
<sequence>MEFYTEKMQHHGGLGFREYVDALEKERQKIQMFQRELPLCLELVTQAVETCRQQLSGTTTENNLHGQSESSEQTTSNEVPPPVFEEFFPIKRCTSSEDDEEEEQLSHKAMTETIISNDSKKKSDWLSSVQLWNQTSDPPPKEDVPRKATVMEVKRNGGSGAFQPFHREKSVGKSNASVGKAPSSLAPEPVPAVAVATTSSSAETTTVGNGGSGGSGSREEKEAQAQRKQRRNWSPELHRRFLSALQQLGGSQAATPKQIRELMKVDGLTNDEVKSHLQKYRLHTRRPSSASHNNGNTQAPQLVVVGGIWVAGPEYAAMAATTASGEVTSVAAANGIYAPVAAPPPTAQQASASQSQRLQQKQSEERVCHSEQRGCSSSPATSSSTHTTH</sequence>
<evidence type="ECO:0000256" key="5">
    <source>
        <dbReference type="ARBA" id="ARBA00023242"/>
    </source>
</evidence>
<dbReference type="Pfam" id="PF00249">
    <property type="entry name" value="Myb_DNA-binding"/>
    <property type="match status" value="1"/>
</dbReference>
<feature type="compositionally biased region" description="Low complexity" evidence="6">
    <location>
        <begin position="376"/>
        <end position="389"/>
    </location>
</feature>
<proteinExistence type="evidence at transcript level"/>
<comment type="subcellular location">
    <subcellularLocation>
        <location evidence="1">Nucleus</location>
    </subcellularLocation>
</comment>
<organism evidence="8">
    <name type="scientific">Betula platyphylla</name>
    <name type="common">Asian white birch</name>
    <dbReference type="NCBI Taxonomy" id="78630"/>
    <lineage>
        <taxon>Eukaryota</taxon>
        <taxon>Viridiplantae</taxon>
        <taxon>Streptophyta</taxon>
        <taxon>Embryophyta</taxon>
        <taxon>Tracheophyta</taxon>
        <taxon>Spermatophyta</taxon>
        <taxon>Magnoliopsida</taxon>
        <taxon>eudicotyledons</taxon>
        <taxon>Gunneridae</taxon>
        <taxon>Pentapetalae</taxon>
        <taxon>rosids</taxon>
        <taxon>fabids</taxon>
        <taxon>Fagales</taxon>
        <taxon>Betulaceae</taxon>
        <taxon>Betula</taxon>
    </lineage>
</organism>
<dbReference type="SUPFAM" id="SSF46689">
    <property type="entry name" value="Homeodomain-like"/>
    <property type="match status" value="1"/>
</dbReference>
<dbReference type="PROSITE" id="PS51294">
    <property type="entry name" value="HTH_MYB"/>
    <property type="match status" value="1"/>
</dbReference>
<evidence type="ECO:0000259" key="7">
    <source>
        <dbReference type="PROSITE" id="PS51294"/>
    </source>
</evidence>
<feature type="compositionally biased region" description="Low complexity" evidence="6">
    <location>
        <begin position="181"/>
        <end position="207"/>
    </location>
</feature>
<dbReference type="InterPro" id="IPR009057">
    <property type="entry name" value="Homeodomain-like_sf"/>
</dbReference>
<dbReference type="Gene3D" id="1.10.10.60">
    <property type="entry name" value="Homeodomain-like"/>
    <property type="match status" value="1"/>
</dbReference>
<evidence type="ECO:0000256" key="6">
    <source>
        <dbReference type="SAM" id="MobiDB-lite"/>
    </source>
</evidence>
<dbReference type="InterPro" id="IPR001005">
    <property type="entry name" value="SANT/Myb"/>
</dbReference>
<dbReference type="AlphaFoldDB" id="A0A7D7PKG1"/>
<dbReference type="GO" id="GO:0005634">
    <property type="term" value="C:nucleus"/>
    <property type="evidence" value="ECO:0007669"/>
    <property type="project" value="UniProtKB-SubCell"/>
</dbReference>
<name>A0A7D7PKG1_BETPL</name>
<feature type="region of interest" description="Disordered" evidence="6">
    <location>
        <begin position="156"/>
        <end position="236"/>
    </location>
</feature>
<keyword evidence="5" id="KW-0539">Nucleus</keyword>